<protein>
    <submittedName>
        <fullName evidence="2">DUF962 domain-containing protein</fullName>
    </submittedName>
</protein>
<dbReference type="Proteomes" id="UP001481413">
    <property type="component" value="Unassembled WGS sequence"/>
</dbReference>
<evidence type="ECO:0000256" key="1">
    <source>
        <dbReference type="SAM" id="Phobius"/>
    </source>
</evidence>
<sequence>MATMTARSEESQDGSAQTNERFTSFSEFYPYYLSEHRNPTCRSLHYMGSSIGLGVLLFALTSGNFQYIPLALVSGYAFAWVGHFFFEHNRPATFRYPLWSFIGDWVMLKDFLLGRINKKLPRT</sequence>
<keyword evidence="3" id="KW-1185">Reference proteome</keyword>
<feature type="transmembrane region" description="Helical" evidence="1">
    <location>
        <begin position="67"/>
        <end position="86"/>
    </location>
</feature>
<evidence type="ECO:0000313" key="3">
    <source>
        <dbReference type="Proteomes" id="UP001481413"/>
    </source>
</evidence>
<gene>
    <name evidence="2" type="ORF">NBRC116585_08390</name>
</gene>
<name>A0ABP9ZX53_9GAMM</name>
<reference evidence="2 3" key="1">
    <citation type="submission" date="2024-04" db="EMBL/GenBank/DDBJ databases">
        <title>Draft genome sequence of Thalassolituus maritimus NBRC 116585.</title>
        <authorList>
            <person name="Miyakawa T."/>
            <person name="Kusuya Y."/>
            <person name="Miura T."/>
        </authorList>
    </citation>
    <scope>NUCLEOTIDE SEQUENCE [LARGE SCALE GENOMIC DNA]</scope>
    <source>
        <strain evidence="2 3">5NW40-0001</strain>
    </source>
</reference>
<dbReference type="PANTHER" id="PTHR34205:SF2">
    <property type="entry name" value="DUF962 DOMAIN-CONTAINING PROTEIN"/>
    <property type="match status" value="1"/>
</dbReference>
<keyword evidence="1" id="KW-0472">Membrane</keyword>
<comment type="caution">
    <text evidence="2">The sequence shown here is derived from an EMBL/GenBank/DDBJ whole genome shotgun (WGS) entry which is preliminary data.</text>
</comment>
<dbReference type="Pfam" id="PF06127">
    <property type="entry name" value="Mpo1-like"/>
    <property type="match status" value="1"/>
</dbReference>
<organism evidence="2 3">
    <name type="scientific">Thalassolituus maritimus</name>
    <dbReference type="NCBI Taxonomy" id="484498"/>
    <lineage>
        <taxon>Bacteria</taxon>
        <taxon>Pseudomonadati</taxon>
        <taxon>Pseudomonadota</taxon>
        <taxon>Gammaproteobacteria</taxon>
        <taxon>Oceanospirillales</taxon>
        <taxon>Oceanospirillaceae</taxon>
        <taxon>Thalassolituus</taxon>
    </lineage>
</organism>
<feature type="transmembrane region" description="Helical" evidence="1">
    <location>
        <begin position="44"/>
        <end position="61"/>
    </location>
</feature>
<dbReference type="EMBL" id="BAABWH010000002">
    <property type="protein sequence ID" value="GAA6144722.1"/>
    <property type="molecule type" value="Genomic_DNA"/>
</dbReference>
<accession>A0ABP9ZX53</accession>
<dbReference type="PANTHER" id="PTHR34205">
    <property type="entry name" value="TRANSMEMBRANE PROTEIN"/>
    <property type="match status" value="1"/>
</dbReference>
<evidence type="ECO:0000313" key="2">
    <source>
        <dbReference type="EMBL" id="GAA6144722.1"/>
    </source>
</evidence>
<keyword evidence="1" id="KW-0812">Transmembrane</keyword>
<dbReference type="InterPro" id="IPR009305">
    <property type="entry name" value="Mpo1-like"/>
</dbReference>
<proteinExistence type="predicted"/>
<keyword evidence="1" id="KW-1133">Transmembrane helix</keyword>